<evidence type="ECO:0000256" key="2">
    <source>
        <dbReference type="ARBA" id="ARBA00004496"/>
    </source>
</evidence>
<dbReference type="PANTHER" id="PTHR34362:SF1">
    <property type="entry name" value="WPP DOMAIN-CONTAINING PROTEIN 1-RELATED"/>
    <property type="match status" value="1"/>
</dbReference>
<dbReference type="GO" id="GO:0005634">
    <property type="term" value="C:nucleus"/>
    <property type="evidence" value="ECO:0007669"/>
    <property type="project" value="UniProtKB-SubCell"/>
</dbReference>
<dbReference type="Proteomes" id="UP001157006">
    <property type="component" value="Chromosome 3"/>
</dbReference>
<keyword evidence="8" id="KW-1185">Reference proteome</keyword>
<dbReference type="Pfam" id="PF13943">
    <property type="entry name" value="WPP"/>
    <property type="match status" value="1"/>
</dbReference>
<comment type="subcellular location">
    <subcellularLocation>
        <location evidence="2">Cytoplasm</location>
    </subcellularLocation>
    <subcellularLocation>
        <location evidence="1">Nucleus</location>
    </subcellularLocation>
</comment>
<evidence type="ECO:0000256" key="3">
    <source>
        <dbReference type="ARBA" id="ARBA00022490"/>
    </source>
</evidence>
<protein>
    <recommendedName>
        <fullName evidence="6">WPP domain-containing protein</fullName>
    </recommendedName>
</protein>
<feature type="domain" description="WPP" evidence="6">
    <location>
        <begin position="32"/>
        <end position="124"/>
    </location>
</feature>
<evidence type="ECO:0000256" key="4">
    <source>
        <dbReference type="ARBA" id="ARBA00023242"/>
    </source>
</evidence>
<sequence length="145" mass="15663">MSDPVINPEQESFPGTPPSKEAPPPLPNFAASFTIWPPTQRTRDAVINRLIETFSTSSILSKRYGTLSLDESSIAASQIEAESFSVADVSSSPDDDSIQILEVYSKEISKRMIETVKTRSRFADDTYANSVTASPAGESVAVSDS</sequence>
<dbReference type="GO" id="GO:0000278">
    <property type="term" value="P:mitotic cell cycle"/>
    <property type="evidence" value="ECO:0007669"/>
    <property type="project" value="InterPro"/>
</dbReference>
<dbReference type="InterPro" id="IPR038214">
    <property type="entry name" value="WPP_sf"/>
</dbReference>
<evidence type="ECO:0000256" key="1">
    <source>
        <dbReference type="ARBA" id="ARBA00004123"/>
    </source>
</evidence>
<evidence type="ECO:0000313" key="7">
    <source>
        <dbReference type="EMBL" id="CAI8606269.1"/>
    </source>
</evidence>
<evidence type="ECO:0000256" key="5">
    <source>
        <dbReference type="SAM" id="MobiDB-lite"/>
    </source>
</evidence>
<keyword evidence="4" id="KW-0539">Nucleus</keyword>
<feature type="region of interest" description="Disordered" evidence="5">
    <location>
        <begin position="1"/>
        <end position="34"/>
    </location>
</feature>
<dbReference type="GO" id="GO:0048527">
    <property type="term" value="P:lateral root development"/>
    <property type="evidence" value="ECO:0007669"/>
    <property type="project" value="InterPro"/>
</dbReference>
<reference evidence="7 8" key="1">
    <citation type="submission" date="2023-01" db="EMBL/GenBank/DDBJ databases">
        <authorList>
            <person name="Kreplak J."/>
        </authorList>
    </citation>
    <scope>NUCLEOTIDE SEQUENCE [LARGE SCALE GENOMIC DNA]</scope>
</reference>
<evidence type="ECO:0000259" key="6">
    <source>
        <dbReference type="Pfam" id="PF13943"/>
    </source>
</evidence>
<dbReference type="InterPro" id="IPR044692">
    <property type="entry name" value="WPP1/2/3"/>
</dbReference>
<accession>A0AAV1A6R1</accession>
<dbReference type="Gene3D" id="1.10.246.200">
    <property type="entry name" value="WPP domain"/>
    <property type="match status" value="1"/>
</dbReference>
<evidence type="ECO:0000313" key="8">
    <source>
        <dbReference type="Proteomes" id="UP001157006"/>
    </source>
</evidence>
<dbReference type="AlphaFoldDB" id="A0AAV1A6R1"/>
<dbReference type="EMBL" id="OX451738">
    <property type="protein sequence ID" value="CAI8606269.1"/>
    <property type="molecule type" value="Genomic_DNA"/>
</dbReference>
<name>A0AAV1A6R1_VICFA</name>
<feature type="compositionally biased region" description="Pro residues" evidence="5">
    <location>
        <begin position="15"/>
        <end position="27"/>
    </location>
</feature>
<gene>
    <name evidence="7" type="ORF">VFH_III221760</name>
</gene>
<proteinExistence type="predicted"/>
<keyword evidence="3" id="KW-0963">Cytoplasm</keyword>
<dbReference type="GO" id="GO:0005737">
    <property type="term" value="C:cytoplasm"/>
    <property type="evidence" value="ECO:0007669"/>
    <property type="project" value="UniProtKB-SubCell"/>
</dbReference>
<organism evidence="7 8">
    <name type="scientific">Vicia faba</name>
    <name type="common">Broad bean</name>
    <name type="synonym">Faba vulgaris</name>
    <dbReference type="NCBI Taxonomy" id="3906"/>
    <lineage>
        <taxon>Eukaryota</taxon>
        <taxon>Viridiplantae</taxon>
        <taxon>Streptophyta</taxon>
        <taxon>Embryophyta</taxon>
        <taxon>Tracheophyta</taxon>
        <taxon>Spermatophyta</taxon>
        <taxon>Magnoliopsida</taxon>
        <taxon>eudicotyledons</taxon>
        <taxon>Gunneridae</taxon>
        <taxon>Pentapetalae</taxon>
        <taxon>rosids</taxon>
        <taxon>fabids</taxon>
        <taxon>Fabales</taxon>
        <taxon>Fabaceae</taxon>
        <taxon>Papilionoideae</taxon>
        <taxon>50 kb inversion clade</taxon>
        <taxon>NPAAA clade</taxon>
        <taxon>Hologalegina</taxon>
        <taxon>IRL clade</taxon>
        <taxon>Fabeae</taxon>
        <taxon>Vicia</taxon>
    </lineage>
</organism>
<dbReference type="InterPro" id="IPR025265">
    <property type="entry name" value="WPP_dom"/>
</dbReference>
<dbReference type="PANTHER" id="PTHR34362">
    <property type="entry name" value="WPP DOMAIN-CONTAINING PROTEIN 1-RELATED"/>
    <property type="match status" value="1"/>
</dbReference>